<dbReference type="Pfam" id="PF00685">
    <property type="entry name" value="Sulfotransfer_1"/>
    <property type="match status" value="1"/>
</dbReference>
<keyword evidence="3" id="KW-0808">Transferase</keyword>
<evidence type="ECO:0000259" key="2">
    <source>
        <dbReference type="Pfam" id="PF00685"/>
    </source>
</evidence>
<evidence type="ECO:0000313" key="3">
    <source>
        <dbReference type="EMBL" id="JAB91055.1"/>
    </source>
</evidence>
<dbReference type="GO" id="GO:0006044">
    <property type="term" value="P:N-acetylglucosamine metabolic process"/>
    <property type="evidence" value="ECO:0007669"/>
    <property type="project" value="TreeGrafter"/>
</dbReference>
<dbReference type="InterPro" id="IPR051135">
    <property type="entry name" value="Gal/GlcNAc/GalNAc_ST"/>
</dbReference>
<name>W8AQG7_CERCA</name>
<sequence length="354" mass="42207">MWKLKLYIYGAICIWFVALFTIFSNNITMREILFKERQALQLLNKSLKIGSKTPIRSVIVTRWLSGSSRLVRYFHHARGYYQHFSPLFNCKYEIKQPQTDIVEAIKNLHQLFDCDYNKSDNLLNVAKKHFTFYSLYGHQRRLCRKYPIYCWNKEFLSEICKIFPFQTMFVYDIRLREIGRMLGDNSLNVRMILLVRDPRGTMQSRKHRDWCAGNRDCEDPQYVCQDLVADYHAAVALLKEFPARFRTLRYEDLSLNTYDMTQEVLQFYGLPFDPLVEEFLDTHTKVNIGGVSSTYRDSKSAPFHWKQDLRPEEIQYIQNNCEEAMQLWGYRKIDNFTNFQQTTFDPLELPPPFS</sequence>
<dbReference type="OrthoDB" id="6138663at2759"/>
<keyword evidence="1" id="KW-0812">Transmembrane</keyword>
<keyword evidence="1" id="KW-1133">Transmembrane helix</keyword>
<dbReference type="SUPFAM" id="SSF52540">
    <property type="entry name" value="P-loop containing nucleoside triphosphate hydrolases"/>
    <property type="match status" value="1"/>
</dbReference>
<proteinExistence type="evidence at transcript level"/>
<feature type="domain" description="Sulfotransferase" evidence="2">
    <location>
        <begin position="187"/>
        <end position="329"/>
    </location>
</feature>
<dbReference type="PANTHER" id="PTHR10704">
    <property type="entry name" value="CARBOHYDRATE SULFOTRANSFERASE"/>
    <property type="match status" value="1"/>
</dbReference>
<keyword evidence="1" id="KW-0472">Membrane</keyword>
<protein>
    <submittedName>
        <fullName evidence="3">Carbohydrate sulfotransferase 1</fullName>
    </submittedName>
</protein>
<dbReference type="Gene3D" id="3.40.50.300">
    <property type="entry name" value="P-loop containing nucleotide triphosphate hydrolases"/>
    <property type="match status" value="1"/>
</dbReference>
<organism evidence="3">
    <name type="scientific">Ceratitis capitata</name>
    <name type="common">Mediterranean fruit fly</name>
    <name type="synonym">Tephritis capitata</name>
    <dbReference type="NCBI Taxonomy" id="7213"/>
    <lineage>
        <taxon>Eukaryota</taxon>
        <taxon>Metazoa</taxon>
        <taxon>Ecdysozoa</taxon>
        <taxon>Arthropoda</taxon>
        <taxon>Hexapoda</taxon>
        <taxon>Insecta</taxon>
        <taxon>Pterygota</taxon>
        <taxon>Neoptera</taxon>
        <taxon>Endopterygota</taxon>
        <taxon>Diptera</taxon>
        <taxon>Brachycera</taxon>
        <taxon>Muscomorpha</taxon>
        <taxon>Tephritoidea</taxon>
        <taxon>Tephritidae</taxon>
        <taxon>Ceratitis</taxon>
        <taxon>Ceratitis</taxon>
    </lineage>
</organism>
<accession>W8AQG7</accession>
<dbReference type="AlphaFoldDB" id="W8AQG7"/>
<reference evidence="3" key="2">
    <citation type="journal article" date="2014" name="BMC Genomics">
        <title>A genomic perspective to assessing quality of mass-reared SIT flies used in Mediterranean fruit fly (Ceratitis capitata) eradication in California.</title>
        <authorList>
            <person name="Calla B."/>
            <person name="Hall B."/>
            <person name="Hou S."/>
            <person name="Geib S.M."/>
        </authorList>
    </citation>
    <scope>NUCLEOTIDE SEQUENCE</scope>
</reference>
<dbReference type="GO" id="GO:0001517">
    <property type="term" value="F:N-acetylglucosamine 6-O-sulfotransferase activity"/>
    <property type="evidence" value="ECO:0007669"/>
    <property type="project" value="TreeGrafter"/>
</dbReference>
<dbReference type="PANTHER" id="PTHR10704:SF44">
    <property type="entry name" value="LD35051P-RELATED"/>
    <property type="match status" value="1"/>
</dbReference>
<reference evidence="3" key="1">
    <citation type="submission" date="2013-07" db="EMBL/GenBank/DDBJ databases">
        <authorList>
            <person name="Geib S."/>
        </authorList>
    </citation>
    <scope>NUCLEOTIDE SEQUENCE</scope>
</reference>
<dbReference type="GO" id="GO:0006790">
    <property type="term" value="P:sulfur compound metabolic process"/>
    <property type="evidence" value="ECO:0007669"/>
    <property type="project" value="TreeGrafter"/>
</dbReference>
<dbReference type="EMBL" id="GAMC01015500">
    <property type="protein sequence ID" value="JAB91055.1"/>
    <property type="molecule type" value="mRNA"/>
</dbReference>
<evidence type="ECO:0000256" key="1">
    <source>
        <dbReference type="SAM" id="Phobius"/>
    </source>
</evidence>
<dbReference type="InterPro" id="IPR000863">
    <property type="entry name" value="Sulfotransferase_dom"/>
</dbReference>
<feature type="transmembrane region" description="Helical" evidence="1">
    <location>
        <begin position="6"/>
        <end position="27"/>
    </location>
</feature>
<dbReference type="InterPro" id="IPR027417">
    <property type="entry name" value="P-loop_NTPase"/>
</dbReference>
<gene>
    <name evidence="3" type="primary">CHST1</name>
</gene>